<evidence type="ECO:0000313" key="1">
    <source>
        <dbReference type="EMBL" id="KAJ1950117.1"/>
    </source>
</evidence>
<organism evidence="1 2">
    <name type="scientific">Linderina macrospora</name>
    <dbReference type="NCBI Taxonomy" id="4868"/>
    <lineage>
        <taxon>Eukaryota</taxon>
        <taxon>Fungi</taxon>
        <taxon>Fungi incertae sedis</taxon>
        <taxon>Zoopagomycota</taxon>
        <taxon>Kickxellomycotina</taxon>
        <taxon>Kickxellomycetes</taxon>
        <taxon>Kickxellales</taxon>
        <taxon>Kickxellaceae</taxon>
        <taxon>Linderina</taxon>
    </lineage>
</organism>
<comment type="caution">
    <text evidence="1">The sequence shown here is derived from an EMBL/GenBank/DDBJ whole genome shotgun (WGS) entry which is preliminary data.</text>
</comment>
<evidence type="ECO:0000313" key="2">
    <source>
        <dbReference type="Proteomes" id="UP001150603"/>
    </source>
</evidence>
<proteinExistence type="predicted"/>
<dbReference type="Proteomes" id="UP001150603">
    <property type="component" value="Unassembled WGS sequence"/>
</dbReference>
<name>A0ACC1JFY7_9FUNG</name>
<keyword evidence="2" id="KW-1185">Reference proteome</keyword>
<sequence length="575" mass="63764">MAAKASVTKNLTTRLRAAMGSSLSASVPKPKLAVDSVQPKHEPVNTSVHPKREPVSQPIACTDSLSVDAIFNQIEQTELIPESTTTTKYTYLIPAGAPSQPTPKPNPRRAPPQPPSYKHMPHTSFTVDAFKYGVIDNCTGYFLTHFHSDHYGGLTRGFQGHIYCSRITANLVVHKLKVDQTQVHALPMNTRCLVHGVYVTMVDAEHCPGAVLFLFEVPGEKVVRIVHTGDFRASDRHIKQIARVFATDLTEPVTPEMLSNIDDMKLDTRPTVDYVYLDTTYLDPSYTFPQQQAVITAIGEFCHRINSKSEYLLDFLAAKKSVSKPTHDKRSAVSRITSWFQPLKLSMPRRTTLYVVGTYIIGKEKILVEIAQRLNSKIYVTPAKRALLDCLGSPQLSEMLVADPKLAQVHAVSMNVVNMKGVTEYLQANPGFSRIIAFRPTGWTHTGAFMPGRRQTTAVSTIRPEAVPDSAIAETRSKQKAQQLFAKAARIDHDAGFGIEENFAPHGSSDKATVFPVPYSEHSSFAELARFVCSLDVTHVVPTMVSSDPTKNHVIDEWLTYWSALKHQFAAKDVL</sequence>
<gene>
    <name evidence="1" type="primary">pso2</name>
    <name evidence="1" type="ORF">FBU59_000831</name>
</gene>
<protein>
    <submittedName>
        <fullName evidence="1">Repair protein PSO2 SNM1</fullName>
    </submittedName>
</protein>
<accession>A0ACC1JFY7</accession>
<dbReference type="EMBL" id="JANBPW010000281">
    <property type="protein sequence ID" value="KAJ1950117.1"/>
    <property type="molecule type" value="Genomic_DNA"/>
</dbReference>
<reference evidence="1" key="1">
    <citation type="submission" date="2022-07" db="EMBL/GenBank/DDBJ databases">
        <title>Phylogenomic reconstructions and comparative analyses of Kickxellomycotina fungi.</title>
        <authorList>
            <person name="Reynolds N.K."/>
            <person name="Stajich J.E."/>
            <person name="Barry K."/>
            <person name="Grigoriev I.V."/>
            <person name="Crous P."/>
            <person name="Smith M.E."/>
        </authorList>
    </citation>
    <scope>NUCLEOTIDE SEQUENCE</scope>
    <source>
        <strain evidence="1">NRRL 5244</strain>
    </source>
</reference>